<proteinExistence type="predicted"/>
<evidence type="ECO:0000313" key="3">
    <source>
        <dbReference type="EMBL" id="MBB5375588.1"/>
    </source>
</evidence>
<evidence type="ECO:0000313" key="4">
    <source>
        <dbReference type="Proteomes" id="UP000539473"/>
    </source>
</evidence>
<name>A0A7W8NQ84_9DEIO</name>
<dbReference type="Proteomes" id="UP000619376">
    <property type="component" value="Unassembled WGS sequence"/>
</dbReference>
<keyword evidence="5" id="KW-1185">Reference proteome</keyword>
<accession>A0A7W8NQ84</accession>
<dbReference type="AlphaFoldDB" id="A0A7W8NQ84"/>
<evidence type="ECO:0000256" key="1">
    <source>
        <dbReference type="SAM" id="Phobius"/>
    </source>
</evidence>
<reference evidence="5" key="2">
    <citation type="journal article" date="2019" name="Int. J. Syst. Evol. Microbiol.">
        <title>The Global Catalogue of Microorganisms (GCM) 10K type strain sequencing project: providing services to taxonomists for standard genome sequencing and annotation.</title>
        <authorList>
            <consortium name="The Broad Institute Genomics Platform"/>
            <consortium name="The Broad Institute Genome Sequencing Center for Infectious Disease"/>
            <person name="Wu L."/>
            <person name="Ma J."/>
        </authorList>
    </citation>
    <scope>NUCLEOTIDE SEQUENCE [LARGE SCALE GENOMIC DNA]</scope>
    <source>
        <strain evidence="5">CGMCC 1.18437</strain>
    </source>
</reference>
<protein>
    <submittedName>
        <fullName evidence="3">Uncharacterized membrane protein YsdA (DUF1294 family)</fullName>
    </submittedName>
</protein>
<evidence type="ECO:0000313" key="5">
    <source>
        <dbReference type="Proteomes" id="UP000619376"/>
    </source>
</evidence>
<dbReference type="InterPro" id="IPR010718">
    <property type="entry name" value="DUF1294"/>
</dbReference>
<reference evidence="2" key="4">
    <citation type="submission" date="2024-05" db="EMBL/GenBank/DDBJ databases">
        <authorList>
            <person name="Sun Q."/>
            <person name="Zhou Y."/>
        </authorList>
    </citation>
    <scope>NUCLEOTIDE SEQUENCE</scope>
    <source>
        <strain evidence="2">CGMCC 1.18437</strain>
    </source>
</reference>
<reference evidence="3 4" key="3">
    <citation type="submission" date="2020-08" db="EMBL/GenBank/DDBJ databases">
        <title>Genomic Encyclopedia of Type Strains, Phase IV (KMG-IV): sequencing the most valuable type-strain genomes for metagenomic binning, comparative biology and taxonomic classification.</title>
        <authorList>
            <person name="Goeker M."/>
        </authorList>
    </citation>
    <scope>NUCLEOTIDE SEQUENCE [LARGE SCALE GENOMIC DNA]</scope>
    <source>
        <strain evidence="3 4">DSM 27521</strain>
    </source>
</reference>
<gene>
    <name evidence="2" type="ORF">GCM10017781_00070</name>
    <name evidence="3" type="ORF">HNQ07_001032</name>
</gene>
<feature type="transmembrane region" description="Helical" evidence="1">
    <location>
        <begin position="83"/>
        <end position="105"/>
    </location>
</feature>
<organism evidence="3 4">
    <name type="scientific">Deinococcus metalli</name>
    <dbReference type="NCBI Taxonomy" id="1141878"/>
    <lineage>
        <taxon>Bacteria</taxon>
        <taxon>Thermotogati</taxon>
        <taxon>Deinococcota</taxon>
        <taxon>Deinococci</taxon>
        <taxon>Deinococcales</taxon>
        <taxon>Deinococcaceae</taxon>
        <taxon>Deinococcus</taxon>
    </lineage>
</organism>
<evidence type="ECO:0000313" key="2">
    <source>
        <dbReference type="EMBL" id="GHF28145.1"/>
    </source>
</evidence>
<sequence length="106" mass="12016">MILSPAAWAAFDAVLRVFVAWQVVWGLIAFVSVWRDKVLASGGRRRVPERTLHRTEAWGGWLGSFVAQRVFRHKTRKAPYQRAFLRIAACWLGAWGAVIGLRLLAN</sequence>
<feature type="transmembrane region" description="Helical" evidence="1">
    <location>
        <begin position="13"/>
        <end position="34"/>
    </location>
</feature>
<reference evidence="2" key="1">
    <citation type="journal article" date="2014" name="Int. J. Syst. Evol. Microbiol.">
        <title>Complete genome of a new Firmicutes species belonging to the dominant human colonic microbiota ('Ruminococcus bicirculans') reveals two chromosomes and a selective capacity to utilize plant glucans.</title>
        <authorList>
            <consortium name="NISC Comparative Sequencing Program"/>
            <person name="Wegmann U."/>
            <person name="Louis P."/>
            <person name="Goesmann A."/>
            <person name="Henrissat B."/>
            <person name="Duncan S.H."/>
            <person name="Flint H.J."/>
        </authorList>
    </citation>
    <scope>NUCLEOTIDE SEQUENCE</scope>
    <source>
        <strain evidence="2">CGMCC 1.18437</strain>
    </source>
</reference>
<dbReference type="Pfam" id="PF06961">
    <property type="entry name" value="DUF1294"/>
    <property type="match status" value="1"/>
</dbReference>
<dbReference type="Proteomes" id="UP000539473">
    <property type="component" value="Unassembled WGS sequence"/>
</dbReference>
<dbReference type="EMBL" id="JACHFK010000001">
    <property type="protein sequence ID" value="MBB5375588.1"/>
    <property type="molecule type" value="Genomic_DNA"/>
</dbReference>
<dbReference type="EMBL" id="BNAJ01000001">
    <property type="protein sequence ID" value="GHF28145.1"/>
    <property type="molecule type" value="Genomic_DNA"/>
</dbReference>
<keyword evidence="1" id="KW-0472">Membrane</keyword>
<dbReference type="RefSeq" id="WP_184109773.1">
    <property type="nucleotide sequence ID" value="NZ_BNAJ01000001.1"/>
</dbReference>
<keyword evidence="1" id="KW-0812">Transmembrane</keyword>
<comment type="caution">
    <text evidence="3">The sequence shown here is derived from an EMBL/GenBank/DDBJ whole genome shotgun (WGS) entry which is preliminary data.</text>
</comment>
<keyword evidence="1" id="KW-1133">Transmembrane helix</keyword>